<sequence length="64" mass="7077">MTSDKPGIVYVRRYASDAEEAVKILKKDSFVLNGMPPPPTGATWLVCRTPVGTFMTKSRHSVTH</sequence>
<evidence type="ECO:0000313" key="2">
    <source>
        <dbReference type="Proteomes" id="UP000828390"/>
    </source>
</evidence>
<protein>
    <submittedName>
        <fullName evidence="1">Uncharacterized protein</fullName>
    </submittedName>
</protein>
<accession>A0A9D4JCM9</accession>
<gene>
    <name evidence="1" type="ORF">DPMN_136419</name>
</gene>
<dbReference type="EMBL" id="JAIWYP010000006">
    <property type="protein sequence ID" value="KAH3808071.1"/>
    <property type="molecule type" value="Genomic_DNA"/>
</dbReference>
<keyword evidence="2" id="KW-1185">Reference proteome</keyword>
<comment type="caution">
    <text evidence="1">The sequence shown here is derived from an EMBL/GenBank/DDBJ whole genome shotgun (WGS) entry which is preliminary data.</text>
</comment>
<name>A0A9D4JCM9_DREPO</name>
<reference evidence="1" key="2">
    <citation type="submission" date="2020-11" db="EMBL/GenBank/DDBJ databases">
        <authorList>
            <person name="McCartney M.A."/>
            <person name="Auch B."/>
            <person name="Kono T."/>
            <person name="Mallez S."/>
            <person name="Becker A."/>
            <person name="Gohl D.M."/>
            <person name="Silverstein K.A.T."/>
            <person name="Koren S."/>
            <person name="Bechman K.B."/>
            <person name="Herman A."/>
            <person name="Abrahante J.E."/>
            <person name="Garbe J."/>
        </authorList>
    </citation>
    <scope>NUCLEOTIDE SEQUENCE</scope>
    <source>
        <strain evidence="1">Duluth1</strain>
        <tissue evidence="1">Whole animal</tissue>
    </source>
</reference>
<evidence type="ECO:0000313" key="1">
    <source>
        <dbReference type="EMBL" id="KAH3808071.1"/>
    </source>
</evidence>
<proteinExistence type="predicted"/>
<dbReference type="AlphaFoldDB" id="A0A9D4JCM9"/>
<dbReference type="Proteomes" id="UP000828390">
    <property type="component" value="Unassembled WGS sequence"/>
</dbReference>
<organism evidence="1 2">
    <name type="scientific">Dreissena polymorpha</name>
    <name type="common">Zebra mussel</name>
    <name type="synonym">Mytilus polymorpha</name>
    <dbReference type="NCBI Taxonomy" id="45954"/>
    <lineage>
        <taxon>Eukaryota</taxon>
        <taxon>Metazoa</taxon>
        <taxon>Spiralia</taxon>
        <taxon>Lophotrochozoa</taxon>
        <taxon>Mollusca</taxon>
        <taxon>Bivalvia</taxon>
        <taxon>Autobranchia</taxon>
        <taxon>Heteroconchia</taxon>
        <taxon>Euheterodonta</taxon>
        <taxon>Imparidentia</taxon>
        <taxon>Neoheterodontei</taxon>
        <taxon>Myida</taxon>
        <taxon>Dreissenoidea</taxon>
        <taxon>Dreissenidae</taxon>
        <taxon>Dreissena</taxon>
    </lineage>
</organism>
<reference evidence="1" key="1">
    <citation type="journal article" date="2019" name="bioRxiv">
        <title>The Genome of the Zebra Mussel, Dreissena polymorpha: A Resource for Invasive Species Research.</title>
        <authorList>
            <person name="McCartney M.A."/>
            <person name="Auch B."/>
            <person name="Kono T."/>
            <person name="Mallez S."/>
            <person name="Zhang Y."/>
            <person name="Obille A."/>
            <person name="Becker A."/>
            <person name="Abrahante J.E."/>
            <person name="Garbe J."/>
            <person name="Badalamenti J.P."/>
            <person name="Herman A."/>
            <person name="Mangelson H."/>
            <person name="Liachko I."/>
            <person name="Sullivan S."/>
            <person name="Sone E.D."/>
            <person name="Koren S."/>
            <person name="Silverstein K.A.T."/>
            <person name="Beckman K.B."/>
            <person name="Gohl D.M."/>
        </authorList>
    </citation>
    <scope>NUCLEOTIDE SEQUENCE</scope>
    <source>
        <strain evidence="1">Duluth1</strain>
        <tissue evidence="1">Whole animal</tissue>
    </source>
</reference>